<dbReference type="OrthoDB" id="31770at2759"/>
<dbReference type="OMA" id="YMENKEV"/>
<proteinExistence type="predicted"/>
<keyword evidence="2" id="KW-1185">Reference proteome</keyword>
<dbReference type="AlphaFoldDB" id="A0A0A1U9N7"/>
<dbReference type="KEGG" id="eiv:EIN_474270"/>
<dbReference type="GeneID" id="14887875"/>
<evidence type="ECO:0000313" key="1">
    <source>
        <dbReference type="EMBL" id="ELP88835.1"/>
    </source>
</evidence>
<dbReference type="RefSeq" id="XP_004255606.1">
    <property type="nucleotide sequence ID" value="XM_004255558.1"/>
</dbReference>
<dbReference type="VEuPathDB" id="AmoebaDB:EIN_474270"/>
<protein>
    <submittedName>
        <fullName evidence="1">Uncharacterized protein</fullName>
    </submittedName>
</protein>
<accession>A0A0A1U9N7</accession>
<dbReference type="Proteomes" id="UP000014680">
    <property type="component" value="Unassembled WGS sequence"/>
</dbReference>
<name>A0A0A1U9N7_ENTIV</name>
<dbReference type="EMBL" id="KB206689">
    <property type="protein sequence ID" value="ELP88835.1"/>
    <property type="molecule type" value="Genomic_DNA"/>
</dbReference>
<organism evidence="1 2">
    <name type="scientific">Entamoeba invadens IP1</name>
    <dbReference type="NCBI Taxonomy" id="370355"/>
    <lineage>
        <taxon>Eukaryota</taxon>
        <taxon>Amoebozoa</taxon>
        <taxon>Evosea</taxon>
        <taxon>Archamoebae</taxon>
        <taxon>Mastigamoebida</taxon>
        <taxon>Entamoebidae</taxon>
        <taxon>Entamoeba</taxon>
    </lineage>
</organism>
<gene>
    <name evidence="1" type="ORF">EIN_474270</name>
</gene>
<sequence>MSYRIPNNPFSNGLKYLRKLRTENRARLIEKRRRLNDLNALSDTQNQEITAGLAVISQGDINVGCSMIHSVIATRNVQIPVQLQTEILKRLNEVNQIITVEWVLELLHDLSMCLDDTLVSLLVSTRLFQILKENCFQTSNVNRLVLSLNTMALILQNRQNLRDEFLSPQQLLQIQSICAFGLTTESADIFKAIGSFLAAVAHNLPPIREDVAMLVYSLSLTYFEQSFGDVMAIFLIVIKNTTKNFPKVIESALSNGVMQTFVNVIMYDNEKCKVRAIKLLRSWCGQTDEIWNSMDSAVFVIFSIVECSESQTVFEALKFLGIVSSSSVYAQRLLNVVVSNRKHLLFFESVLSGSCLPLCFGAIDVLSNVFYWSGDSKGLPQFVRDLCNCQIAEAIAKCFQKDELCEHQETFKKLVCITKSIFETVATEKWPTPNPIDIFESINGQIMMPRNLRLDQGLCHLVARVNLYMENKEVLLP</sequence>
<dbReference type="SUPFAM" id="SSF48371">
    <property type="entry name" value="ARM repeat"/>
    <property type="match status" value="1"/>
</dbReference>
<evidence type="ECO:0000313" key="2">
    <source>
        <dbReference type="Proteomes" id="UP000014680"/>
    </source>
</evidence>
<reference evidence="1 2" key="1">
    <citation type="submission" date="2012-10" db="EMBL/GenBank/DDBJ databases">
        <authorList>
            <person name="Zafar N."/>
            <person name="Inman J."/>
            <person name="Hall N."/>
            <person name="Lorenzi H."/>
            <person name="Caler E."/>
        </authorList>
    </citation>
    <scope>NUCLEOTIDE SEQUENCE [LARGE SCALE GENOMIC DNA]</scope>
    <source>
        <strain evidence="1 2">IP1</strain>
    </source>
</reference>
<dbReference type="InterPro" id="IPR016024">
    <property type="entry name" value="ARM-type_fold"/>
</dbReference>